<accession>A0A2M4D0P6</accession>
<organism evidence="1">
    <name type="scientific">Anopheles darlingi</name>
    <name type="common">Mosquito</name>
    <dbReference type="NCBI Taxonomy" id="43151"/>
    <lineage>
        <taxon>Eukaryota</taxon>
        <taxon>Metazoa</taxon>
        <taxon>Ecdysozoa</taxon>
        <taxon>Arthropoda</taxon>
        <taxon>Hexapoda</taxon>
        <taxon>Insecta</taxon>
        <taxon>Pterygota</taxon>
        <taxon>Neoptera</taxon>
        <taxon>Endopterygota</taxon>
        <taxon>Diptera</taxon>
        <taxon>Nematocera</taxon>
        <taxon>Culicoidea</taxon>
        <taxon>Culicidae</taxon>
        <taxon>Anophelinae</taxon>
        <taxon>Anopheles</taxon>
    </lineage>
</organism>
<dbReference type="EMBL" id="GGFL01006972">
    <property type="protein sequence ID" value="MBW71150.1"/>
    <property type="molecule type" value="Transcribed_RNA"/>
</dbReference>
<sequence length="76" mass="8635">MAQLFQHRITHARLIDITVVLATAVRSSRCTTAALKARFVEVRLGNKDETLDRYQHLQKAGRMCVPLFFGPTVPRI</sequence>
<evidence type="ECO:0000313" key="1">
    <source>
        <dbReference type="EMBL" id="MBW71150.1"/>
    </source>
</evidence>
<dbReference type="AlphaFoldDB" id="A0A2M4D0P6"/>
<reference evidence="1" key="1">
    <citation type="submission" date="2018-01" db="EMBL/GenBank/DDBJ databases">
        <title>An insight into the sialome of Amazonian anophelines.</title>
        <authorList>
            <person name="Ribeiro J.M."/>
            <person name="Scarpassa V."/>
            <person name="Calvo E."/>
        </authorList>
    </citation>
    <scope>NUCLEOTIDE SEQUENCE</scope>
</reference>
<protein>
    <submittedName>
        <fullName evidence="1">Putative secreted protein</fullName>
    </submittedName>
</protein>
<name>A0A2M4D0P6_ANODA</name>
<proteinExistence type="predicted"/>